<dbReference type="OMA" id="IANCATI"/>
<name>A0A151QP66_CAJCA</name>
<accession>A0A151QP66</accession>
<dbReference type="Gramene" id="C.cajan_47785.t">
    <property type="protein sequence ID" value="C.cajan_47785.t"/>
    <property type="gene ID" value="C.cajan_47785"/>
</dbReference>
<organism evidence="2 3">
    <name type="scientific">Cajanus cajan</name>
    <name type="common">Pigeon pea</name>
    <name type="synonym">Cajanus indicus</name>
    <dbReference type="NCBI Taxonomy" id="3821"/>
    <lineage>
        <taxon>Eukaryota</taxon>
        <taxon>Viridiplantae</taxon>
        <taxon>Streptophyta</taxon>
        <taxon>Embryophyta</taxon>
        <taxon>Tracheophyta</taxon>
        <taxon>Spermatophyta</taxon>
        <taxon>Magnoliopsida</taxon>
        <taxon>eudicotyledons</taxon>
        <taxon>Gunneridae</taxon>
        <taxon>Pentapetalae</taxon>
        <taxon>rosids</taxon>
        <taxon>fabids</taxon>
        <taxon>Fabales</taxon>
        <taxon>Fabaceae</taxon>
        <taxon>Papilionoideae</taxon>
        <taxon>50 kb inversion clade</taxon>
        <taxon>NPAAA clade</taxon>
        <taxon>indigoferoid/millettioid clade</taxon>
        <taxon>Phaseoleae</taxon>
        <taxon>Cajanus</taxon>
    </lineage>
</organism>
<dbReference type="EMBL" id="KQ485451">
    <property type="protein sequence ID" value="KYP32093.1"/>
    <property type="molecule type" value="Genomic_DNA"/>
</dbReference>
<dbReference type="AlphaFoldDB" id="A0A151QP66"/>
<dbReference type="SUPFAM" id="SSF101148">
    <property type="entry name" value="Plant invertase/pectin methylesterase inhibitor"/>
    <property type="match status" value="1"/>
</dbReference>
<dbReference type="Gene3D" id="1.20.140.40">
    <property type="entry name" value="Invertase/pectin methylesterase inhibitor family protein"/>
    <property type="match status" value="1"/>
</dbReference>
<evidence type="ECO:0008006" key="4">
    <source>
        <dbReference type="Google" id="ProtNLM"/>
    </source>
</evidence>
<dbReference type="Proteomes" id="UP000075243">
    <property type="component" value="Unassembled WGS sequence"/>
</dbReference>
<gene>
    <name evidence="2" type="ORF">KK1_047296</name>
</gene>
<proteinExistence type="predicted"/>
<protein>
    <recommendedName>
        <fullName evidence="4">Pectinesterase inhibitor domain-containing protein</fullName>
    </recommendedName>
</protein>
<reference evidence="2" key="1">
    <citation type="journal article" date="2012" name="Nat. Biotechnol.">
        <title>Draft genome sequence of pigeonpea (Cajanus cajan), an orphan legume crop of resource-poor farmers.</title>
        <authorList>
            <person name="Varshney R.K."/>
            <person name="Chen W."/>
            <person name="Li Y."/>
            <person name="Bharti A.K."/>
            <person name="Saxena R.K."/>
            <person name="Schlueter J.A."/>
            <person name="Donoghue M.T."/>
            <person name="Azam S."/>
            <person name="Fan G."/>
            <person name="Whaley A.M."/>
            <person name="Farmer A.D."/>
            <person name="Sheridan J."/>
            <person name="Iwata A."/>
            <person name="Tuteja R."/>
            <person name="Penmetsa R.V."/>
            <person name="Wu W."/>
            <person name="Upadhyaya H.D."/>
            <person name="Yang S.P."/>
            <person name="Shah T."/>
            <person name="Saxena K.B."/>
            <person name="Michael T."/>
            <person name="McCombie W.R."/>
            <person name="Yang B."/>
            <person name="Zhang G."/>
            <person name="Yang H."/>
            <person name="Wang J."/>
            <person name="Spillane C."/>
            <person name="Cook D.R."/>
            <person name="May G.D."/>
            <person name="Xu X."/>
            <person name="Jackson S.A."/>
        </authorList>
    </citation>
    <scope>NUCLEOTIDE SEQUENCE [LARGE SCALE GENOMIC DNA]</scope>
</reference>
<keyword evidence="3" id="KW-1185">Reference proteome</keyword>
<evidence type="ECO:0000313" key="2">
    <source>
        <dbReference type="EMBL" id="KYP32093.1"/>
    </source>
</evidence>
<sequence>MLTICLIVIFHFSLPANARVHHSHRKLVVLELSLNKGIAGQNFPKELTKKNNASAIANCATIHYDEVVGSFKSALAELKEDPDTANYDAKVAGDGAVSCQQALDDAHIVNPDINALNNQISLLNHISFLATNHL</sequence>
<evidence type="ECO:0000256" key="1">
    <source>
        <dbReference type="SAM" id="SignalP"/>
    </source>
</evidence>
<dbReference type="PANTHER" id="PTHR31890:SF24">
    <property type="entry name" value="PLANT INVERTASE_PECTIN METHYLESTERASE INHIBITOR PROTEIN"/>
    <property type="match status" value="1"/>
</dbReference>
<feature type="signal peptide" evidence="1">
    <location>
        <begin position="1"/>
        <end position="18"/>
    </location>
</feature>
<feature type="chain" id="PRO_5007587450" description="Pectinesterase inhibitor domain-containing protein" evidence="1">
    <location>
        <begin position="19"/>
        <end position="134"/>
    </location>
</feature>
<evidence type="ECO:0000313" key="3">
    <source>
        <dbReference type="Proteomes" id="UP000075243"/>
    </source>
</evidence>
<dbReference type="InterPro" id="IPR035513">
    <property type="entry name" value="Invertase/methylesterase_inhib"/>
</dbReference>
<dbReference type="PANTHER" id="PTHR31890">
    <property type="entry name" value="PLANT INVERTASE/PECTIN METHYLESTERASE INHIBITOR SUPERFAMILY PROTEIN"/>
    <property type="match status" value="1"/>
</dbReference>
<keyword evidence="1" id="KW-0732">Signal</keyword>